<evidence type="ECO:0000256" key="5">
    <source>
        <dbReference type="ARBA" id="ARBA00023136"/>
    </source>
</evidence>
<name>A0A0E0LV09_ORYPU</name>
<dbReference type="EnsemblPlants" id="OPUNC08G13390.1">
    <property type="protein sequence ID" value="OPUNC08G13390.1"/>
    <property type="gene ID" value="OPUNC08G13390"/>
</dbReference>
<dbReference type="eggNOG" id="KOG1330">
    <property type="taxonomic scope" value="Eukaryota"/>
</dbReference>
<dbReference type="Pfam" id="PF07690">
    <property type="entry name" value="MFS_1"/>
    <property type="match status" value="1"/>
</dbReference>
<evidence type="ECO:0000313" key="8">
    <source>
        <dbReference type="Proteomes" id="UP000026962"/>
    </source>
</evidence>
<dbReference type="Gramene" id="OPUNC08G13390.1">
    <property type="protein sequence ID" value="OPUNC08G13390.1"/>
    <property type="gene ID" value="OPUNC08G13390"/>
</dbReference>
<keyword evidence="4 6" id="KW-1133">Transmembrane helix</keyword>
<dbReference type="PANTHER" id="PTHR43124:SF3">
    <property type="entry name" value="CHLORAMPHENICOL EFFLUX PUMP RV0191"/>
    <property type="match status" value="1"/>
</dbReference>
<keyword evidence="8" id="KW-1185">Reference proteome</keyword>
<dbReference type="GO" id="GO:0022857">
    <property type="term" value="F:transmembrane transporter activity"/>
    <property type="evidence" value="ECO:0007669"/>
    <property type="project" value="InterPro"/>
</dbReference>
<feature type="transmembrane region" description="Helical" evidence="6">
    <location>
        <begin position="80"/>
        <end position="102"/>
    </location>
</feature>
<evidence type="ECO:0000256" key="4">
    <source>
        <dbReference type="ARBA" id="ARBA00022989"/>
    </source>
</evidence>
<reference evidence="7" key="1">
    <citation type="submission" date="2015-04" db="UniProtKB">
        <authorList>
            <consortium name="EnsemblPlants"/>
        </authorList>
    </citation>
    <scope>IDENTIFICATION</scope>
</reference>
<evidence type="ECO:0000313" key="7">
    <source>
        <dbReference type="EnsemblPlants" id="OPUNC08G13390.1"/>
    </source>
</evidence>
<keyword evidence="5 6" id="KW-0472">Membrane</keyword>
<evidence type="ECO:0000256" key="3">
    <source>
        <dbReference type="ARBA" id="ARBA00022692"/>
    </source>
</evidence>
<dbReference type="Gene3D" id="1.20.1250.20">
    <property type="entry name" value="MFS general substrate transporter like domains"/>
    <property type="match status" value="1"/>
</dbReference>
<sequence length="134" mass="14279">MGREEDADARRRWTLVLVNLASVLEKADEVLLPAVYREVGADLGVSPTALGSLTLCRAIVQAASYPLAAYASARHDRSRVIAVGAFLWAAATLLVAVSGSFLQVSPPHITLLPSLLTDSGTHATFPHLPWHGLN</sequence>
<dbReference type="GO" id="GO:0005886">
    <property type="term" value="C:plasma membrane"/>
    <property type="evidence" value="ECO:0007669"/>
    <property type="project" value="UniProtKB-SubCell"/>
</dbReference>
<dbReference type="HOGENOM" id="CLU_159071_0_0_1"/>
<keyword evidence="2" id="KW-1003">Cell membrane</keyword>
<evidence type="ECO:0008006" key="9">
    <source>
        <dbReference type="Google" id="ProtNLM"/>
    </source>
</evidence>
<organism evidence="7">
    <name type="scientific">Oryza punctata</name>
    <name type="common">Red rice</name>
    <dbReference type="NCBI Taxonomy" id="4537"/>
    <lineage>
        <taxon>Eukaryota</taxon>
        <taxon>Viridiplantae</taxon>
        <taxon>Streptophyta</taxon>
        <taxon>Embryophyta</taxon>
        <taxon>Tracheophyta</taxon>
        <taxon>Spermatophyta</taxon>
        <taxon>Magnoliopsida</taxon>
        <taxon>Liliopsida</taxon>
        <taxon>Poales</taxon>
        <taxon>Poaceae</taxon>
        <taxon>BOP clade</taxon>
        <taxon>Oryzoideae</taxon>
        <taxon>Oryzeae</taxon>
        <taxon>Oryzinae</taxon>
        <taxon>Oryza</taxon>
    </lineage>
</organism>
<protein>
    <recommendedName>
        <fullName evidence="9">Major facilitator superfamily (MFS) profile domain-containing protein</fullName>
    </recommendedName>
</protein>
<reference evidence="7" key="2">
    <citation type="submission" date="2018-05" db="EMBL/GenBank/DDBJ databases">
        <title>OpunRS2 (Oryza punctata Reference Sequence Version 2).</title>
        <authorList>
            <person name="Zhang J."/>
            <person name="Kudrna D."/>
            <person name="Lee S."/>
            <person name="Talag J."/>
            <person name="Welchert J."/>
            <person name="Wing R.A."/>
        </authorList>
    </citation>
    <scope>NUCLEOTIDE SEQUENCE [LARGE SCALE GENOMIC DNA]</scope>
</reference>
<evidence type="ECO:0000256" key="1">
    <source>
        <dbReference type="ARBA" id="ARBA00004651"/>
    </source>
</evidence>
<dbReference type="SUPFAM" id="SSF103473">
    <property type="entry name" value="MFS general substrate transporter"/>
    <property type="match status" value="1"/>
</dbReference>
<keyword evidence="3 6" id="KW-0812">Transmembrane</keyword>
<dbReference type="Proteomes" id="UP000026962">
    <property type="component" value="Chromosome 8"/>
</dbReference>
<dbReference type="STRING" id="4537.A0A0E0LV09"/>
<dbReference type="InterPro" id="IPR036259">
    <property type="entry name" value="MFS_trans_sf"/>
</dbReference>
<evidence type="ECO:0000256" key="2">
    <source>
        <dbReference type="ARBA" id="ARBA00022475"/>
    </source>
</evidence>
<comment type="subcellular location">
    <subcellularLocation>
        <location evidence="1">Cell membrane</location>
        <topology evidence="1">Multi-pass membrane protein</topology>
    </subcellularLocation>
</comment>
<evidence type="ECO:0000256" key="6">
    <source>
        <dbReference type="SAM" id="Phobius"/>
    </source>
</evidence>
<dbReference type="OMA" id="FPHLPWH"/>
<dbReference type="InterPro" id="IPR011701">
    <property type="entry name" value="MFS"/>
</dbReference>
<dbReference type="AlphaFoldDB" id="A0A0E0LV09"/>
<dbReference type="PANTHER" id="PTHR43124">
    <property type="entry name" value="PURINE EFFLUX PUMP PBUE"/>
    <property type="match status" value="1"/>
</dbReference>
<dbReference type="InterPro" id="IPR050189">
    <property type="entry name" value="MFS_Efflux_Transporters"/>
</dbReference>
<accession>A0A0E0LV09</accession>
<proteinExistence type="predicted"/>